<dbReference type="Pfam" id="PF09479">
    <property type="entry name" value="Flg_new"/>
    <property type="match status" value="1"/>
</dbReference>
<keyword evidence="3" id="KW-1185">Reference proteome</keyword>
<proteinExistence type="predicted"/>
<dbReference type="EMBL" id="JACOOY010000005">
    <property type="protein sequence ID" value="MBC5664632.1"/>
    <property type="molecule type" value="Genomic_DNA"/>
</dbReference>
<sequence>MELVLKKLNQGLEVEGICAFRSKMTTRNTVTGIFVLVSLALLYLGVTTWKGKGEGLPDGAAMHQAVIEETHTGPAGANLFAGTAGANLFAGTAGAKVNFKDMSEHRKAAMGMTVSGKTDVKSALKTKASVAKSTAAKAPVARSSVARSATRVSKPAMKKSVKRSYAATVSESENETKAATVKESVKTALSDSSVAEDTKKKLETEVPWSVTLDANGGIPAIREYSFAEKTFSEKDFEVPTRPGKVFTGWYEDVGCTKPFSGVIDVKNIRLYAGWKEFDGFVCDANGYVTACTNADTMLRDGFLVLPTSASCTGIAASAFDGVEDRIMEVYIPANIHYIADGIFDRLPNLLYIEAASGNPYYYSEEGVLYRTTGEIVATPRG</sequence>
<accession>A0ABR7EUG1</accession>
<feature type="transmembrane region" description="Helical" evidence="1">
    <location>
        <begin position="30"/>
        <end position="49"/>
    </location>
</feature>
<reference evidence="2 3" key="1">
    <citation type="submission" date="2020-08" db="EMBL/GenBank/DDBJ databases">
        <title>Genome public.</title>
        <authorList>
            <person name="Liu C."/>
            <person name="Sun Q."/>
        </authorList>
    </citation>
    <scope>NUCLEOTIDE SEQUENCE [LARGE SCALE GENOMIC DNA]</scope>
    <source>
        <strain evidence="2 3">NSJ-36</strain>
    </source>
</reference>
<dbReference type="Gene3D" id="3.80.10.10">
    <property type="entry name" value="Ribonuclease Inhibitor"/>
    <property type="match status" value="1"/>
</dbReference>
<name>A0ABR7EUG1_9FIRM</name>
<comment type="caution">
    <text evidence="2">The sequence shown here is derived from an EMBL/GenBank/DDBJ whole genome shotgun (WGS) entry which is preliminary data.</text>
</comment>
<evidence type="ECO:0000256" key="1">
    <source>
        <dbReference type="SAM" id="Phobius"/>
    </source>
</evidence>
<dbReference type="NCBIfam" id="TIGR02543">
    <property type="entry name" value="List_Bact_rpt"/>
    <property type="match status" value="1"/>
</dbReference>
<keyword evidence="1" id="KW-0812">Transmembrane</keyword>
<organism evidence="2 3">
    <name type="scientific">Dorea hominis</name>
    <dbReference type="NCBI Taxonomy" id="2763040"/>
    <lineage>
        <taxon>Bacteria</taxon>
        <taxon>Bacillati</taxon>
        <taxon>Bacillota</taxon>
        <taxon>Clostridia</taxon>
        <taxon>Lachnospirales</taxon>
        <taxon>Lachnospiraceae</taxon>
        <taxon>Dorea</taxon>
    </lineage>
</organism>
<dbReference type="Proteomes" id="UP000647235">
    <property type="component" value="Unassembled WGS sequence"/>
</dbReference>
<gene>
    <name evidence="2" type="ORF">H8S07_04975</name>
</gene>
<dbReference type="RefSeq" id="WP_118519222.1">
    <property type="nucleotide sequence ID" value="NZ_JACOOY010000005.1"/>
</dbReference>
<dbReference type="InterPro" id="IPR032675">
    <property type="entry name" value="LRR_dom_sf"/>
</dbReference>
<evidence type="ECO:0000313" key="3">
    <source>
        <dbReference type="Proteomes" id="UP000647235"/>
    </source>
</evidence>
<protein>
    <submittedName>
        <fullName evidence="2">InlB B-repeat-containing protein</fullName>
    </submittedName>
</protein>
<evidence type="ECO:0000313" key="2">
    <source>
        <dbReference type="EMBL" id="MBC5664632.1"/>
    </source>
</evidence>
<dbReference type="InterPro" id="IPR013378">
    <property type="entry name" value="InlB-like_B-rpt"/>
</dbReference>
<keyword evidence="1" id="KW-0472">Membrane</keyword>
<keyword evidence="1" id="KW-1133">Transmembrane helix</keyword>